<proteinExistence type="predicted"/>
<keyword evidence="5" id="KW-1185">Reference proteome</keyword>
<dbReference type="InterPro" id="IPR011051">
    <property type="entry name" value="RmlC_Cupin_sf"/>
</dbReference>
<reference evidence="4 5" key="1">
    <citation type="submission" date="2020-04" db="EMBL/GenBank/DDBJ databases">
        <authorList>
            <person name="Klaysubun C."/>
            <person name="Duangmal K."/>
            <person name="Lipun K."/>
        </authorList>
    </citation>
    <scope>NUCLEOTIDE SEQUENCE [LARGE SCALE GENOMIC DNA]</scope>
    <source>
        <strain evidence="4 5">K10HN5</strain>
    </source>
</reference>
<sequence>MTRIGRTMALFTVAGCLVLAGCAQPGQLGSPAPATTDPPPAPAAPPTSPPPAGPVEVGVGTVQDRVSIRTPGPAVFSVRTVVLAPGATTGWHRLPGTEMSIVKSGSISLLEENACDPVRYGPGQAMFVRDGVPHLARNDGPEPAELVVTSLLAPGAPEREDVPPACPGT</sequence>
<dbReference type="InterPro" id="IPR014710">
    <property type="entry name" value="RmlC-like_jellyroll"/>
</dbReference>
<feature type="chain" id="PRO_5045696767" evidence="2">
    <location>
        <begin position="26"/>
        <end position="169"/>
    </location>
</feature>
<feature type="signal peptide" evidence="2">
    <location>
        <begin position="1"/>
        <end position="25"/>
    </location>
</feature>
<comment type="caution">
    <text evidence="4">The sequence shown here is derived from an EMBL/GenBank/DDBJ whole genome shotgun (WGS) entry which is preliminary data.</text>
</comment>
<dbReference type="InterPro" id="IPR013096">
    <property type="entry name" value="Cupin_2"/>
</dbReference>
<evidence type="ECO:0000256" key="2">
    <source>
        <dbReference type="SAM" id="SignalP"/>
    </source>
</evidence>
<dbReference type="EMBL" id="JAAXLA010000072">
    <property type="protein sequence ID" value="NMI01066.1"/>
    <property type="molecule type" value="Genomic_DNA"/>
</dbReference>
<accession>A0ABX1SHL7</accession>
<organism evidence="4 5">
    <name type="scientific">Pseudonocardia acidicola</name>
    <dbReference type="NCBI Taxonomy" id="2724939"/>
    <lineage>
        <taxon>Bacteria</taxon>
        <taxon>Bacillati</taxon>
        <taxon>Actinomycetota</taxon>
        <taxon>Actinomycetes</taxon>
        <taxon>Pseudonocardiales</taxon>
        <taxon>Pseudonocardiaceae</taxon>
        <taxon>Pseudonocardia</taxon>
    </lineage>
</organism>
<dbReference type="Pfam" id="PF07883">
    <property type="entry name" value="Cupin_2"/>
    <property type="match status" value="1"/>
</dbReference>
<dbReference type="SUPFAM" id="SSF51182">
    <property type="entry name" value="RmlC-like cupins"/>
    <property type="match status" value="1"/>
</dbReference>
<evidence type="ECO:0000313" key="4">
    <source>
        <dbReference type="EMBL" id="NMI01066.1"/>
    </source>
</evidence>
<dbReference type="PROSITE" id="PS51257">
    <property type="entry name" value="PROKAR_LIPOPROTEIN"/>
    <property type="match status" value="1"/>
</dbReference>
<protein>
    <submittedName>
        <fullName evidence="4">Cupin domain-containing protein</fullName>
    </submittedName>
</protein>
<gene>
    <name evidence="4" type="ORF">HF526_27730</name>
</gene>
<dbReference type="Proteomes" id="UP000820669">
    <property type="component" value="Unassembled WGS sequence"/>
</dbReference>
<keyword evidence="2" id="KW-0732">Signal</keyword>
<evidence type="ECO:0000259" key="3">
    <source>
        <dbReference type="Pfam" id="PF07883"/>
    </source>
</evidence>
<evidence type="ECO:0000313" key="5">
    <source>
        <dbReference type="Proteomes" id="UP000820669"/>
    </source>
</evidence>
<name>A0ABX1SHL7_9PSEU</name>
<feature type="domain" description="Cupin type-2" evidence="3">
    <location>
        <begin position="80"/>
        <end position="148"/>
    </location>
</feature>
<feature type="region of interest" description="Disordered" evidence="1">
    <location>
        <begin position="29"/>
        <end position="57"/>
    </location>
</feature>
<dbReference type="Gene3D" id="2.60.120.10">
    <property type="entry name" value="Jelly Rolls"/>
    <property type="match status" value="1"/>
</dbReference>
<feature type="compositionally biased region" description="Pro residues" evidence="1">
    <location>
        <begin position="36"/>
        <end position="53"/>
    </location>
</feature>
<dbReference type="RefSeq" id="WP_169384522.1">
    <property type="nucleotide sequence ID" value="NZ_JAAXLA010000072.1"/>
</dbReference>
<evidence type="ECO:0000256" key="1">
    <source>
        <dbReference type="SAM" id="MobiDB-lite"/>
    </source>
</evidence>